<protein>
    <recommendedName>
        <fullName evidence="4">CobQ/CobB/MinD/ParA nucleotide binding domain-containing protein</fullName>
    </recommendedName>
</protein>
<keyword evidence="3" id="KW-1185">Reference proteome</keyword>
<accession>A0ABU1FQM9</accession>
<sequence length="402" mass="41866">MNVDKHSSPDGASEPASSPEAFPRFPGASTERQSAPTSGFPGATTATPETGGAQDASHKVPEQAAAPYAGTRHEAWTRPTTDTEGPADSQAKLFSRERRHGDYLAVRTWRTARRLVTADSFPERYAEAIRQCQQPVSTGRRLGIVSAGGGTGKSTVAAALSLLFAYARIDHIAALDLSDAPSGLNARMPAEGPELSLAEAAQHAARVGDPAESLRRVSASLSPALHRISAHRHEPSLDAEAIGSLYQLLSRTCAVSLVEIPSALVADCPQALSQLHAVCLATAPTSAGVEAAGTLLSFLDTEAPNVPVIPALVNAQRTAAADREIAAHEFSRALSGQGRKIKVQRIGADRHLATGGRISLQRIGEARRLQLAHLAGTLLSLATGHHTPAAAGSAADHAGNRA</sequence>
<feature type="compositionally biased region" description="Low complexity" evidence="1">
    <location>
        <begin position="39"/>
        <end position="53"/>
    </location>
</feature>
<dbReference type="EMBL" id="JAVKGT010000004">
    <property type="protein sequence ID" value="MDR5710949.1"/>
    <property type="molecule type" value="Genomic_DNA"/>
</dbReference>
<name>A0ABU1FQM9_9MICC</name>
<evidence type="ECO:0000313" key="2">
    <source>
        <dbReference type="EMBL" id="MDR5710949.1"/>
    </source>
</evidence>
<feature type="region of interest" description="Disordered" evidence="1">
    <location>
        <begin position="1"/>
        <end position="94"/>
    </location>
</feature>
<reference evidence="3" key="1">
    <citation type="submission" date="2023-07" db="EMBL/GenBank/DDBJ databases">
        <title>Description of three actinobacteria isolated from air of manufacturing shop in a pharmaceutical factory.</title>
        <authorList>
            <person name="Zhang D.-F."/>
        </authorList>
    </citation>
    <scope>NUCLEOTIDE SEQUENCE [LARGE SCALE GENOMIC DNA]</scope>
    <source>
        <strain evidence="3">CCTCC AB 207010</strain>
    </source>
</reference>
<dbReference type="Proteomes" id="UP001260872">
    <property type="component" value="Unassembled WGS sequence"/>
</dbReference>
<proteinExistence type="predicted"/>
<dbReference type="Gene3D" id="3.40.50.300">
    <property type="entry name" value="P-loop containing nucleotide triphosphate hydrolases"/>
    <property type="match status" value="1"/>
</dbReference>
<evidence type="ECO:0000256" key="1">
    <source>
        <dbReference type="SAM" id="MobiDB-lite"/>
    </source>
</evidence>
<gene>
    <name evidence="2" type="ORF">RH857_02170</name>
</gene>
<evidence type="ECO:0000313" key="3">
    <source>
        <dbReference type="Proteomes" id="UP001260872"/>
    </source>
</evidence>
<dbReference type="InterPro" id="IPR027417">
    <property type="entry name" value="P-loop_NTPase"/>
</dbReference>
<evidence type="ECO:0008006" key="4">
    <source>
        <dbReference type="Google" id="ProtNLM"/>
    </source>
</evidence>
<comment type="caution">
    <text evidence="2">The sequence shown here is derived from an EMBL/GenBank/DDBJ whole genome shotgun (WGS) entry which is preliminary data.</text>
</comment>
<dbReference type="SUPFAM" id="SSF52540">
    <property type="entry name" value="P-loop containing nucleoside triphosphate hydrolases"/>
    <property type="match status" value="1"/>
</dbReference>
<organism evidence="2 3">
    <name type="scientific">Nesterenkonia flava</name>
    <dbReference type="NCBI Taxonomy" id="469799"/>
    <lineage>
        <taxon>Bacteria</taxon>
        <taxon>Bacillati</taxon>
        <taxon>Actinomycetota</taxon>
        <taxon>Actinomycetes</taxon>
        <taxon>Micrococcales</taxon>
        <taxon>Micrococcaceae</taxon>
        <taxon>Nesterenkonia</taxon>
    </lineage>
</organism>
<dbReference type="RefSeq" id="WP_310536337.1">
    <property type="nucleotide sequence ID" value="NZ_BAAAOC010000093.1"/>
</dbReference>